<name>A0A8X7C013_9ARAC</name>
<dbReference type="OrthoDB" id="10439129at2759"/>
<dbReference type="EMBL" id="BMAV01007368">
    <property type="protein sequence ID" value="GFY50235.1"/>
    <property type="molecule type" value="Genomic_DNA"/>
</dbReference>
<proteinExistence type="predicted"/>
<keyword evidence="2" id="KW-1185">Reference proteome</keyword>
<reference evidence="1" key="1">
    <citation type="submission" date="2020-08" db="EMBL/GenBank/DDBJ databases">
        <title>Multicomponent nature underlies the extraordinary mechanical properties of spider dragline silk.</title>
        <authorList>
            <person name="Kono N."/>
            <person name="Nakamura H."/>
            <person name="Mori M."/>
            <person name="Yoshida Y."/>
            <person name="Ohtoshi R."/>
            <person name="Malay A.D."/>
            <person name="Moran D.A.P."/>
            <person name="Tomita M."/>
            <person name="Numata K."/>
            <person name="Arakawa K."/>
        </authorList>
    </citation>
    <scope>NUCLEOTIDE SEQUENCE</scope>
</reference>
<comment type="caution">
    <text evidence="1">The sequence shown here is derived from an EMBL/GenBank/DDBJ whole genome shotgun (WGS) entry which is preliminary data.</text>
</comment>
<accession>A0A8X7C013</accession>
<sequence>MFSRDKNLKPNSKLAIVNKGVSCLQKAKLICNLYSPPTILQMRRILAALPPSSDNSNDGKDLFVVVFFHRLLFLGRYCVSCKENEAVRIPSPTLSDVRAIGRENILPIEKREKEILSV</sequence>
<protein>
    <submittedName>
        <fullName evidence="1">Uncharacterized protein</fullName>
    </submittedName>
</protein>
<organism evidence="1 2">
    <name type="scientific">Trichonephila inaurata madagascariensis</name>
    <dbReference type="NCBI Taxonomy" id="2747483"/>
    <lineage>
        <taxon>Eukaryota</taxon>
        <taxon>Metazoa</taxon>
        <taxon>Ecdysozoa</taxon>
        <taxon>Arthropoda</taxon>
        <taxon>Chelicerata</taxon>
        <taxon>Arachnida</taxon>
        <taxon>Araneae</taxon>
        <taxon>Araneomorphae</taxon>
        <taxon>Entelegynae</taxon>
        <taxon>Araneoidea</taxon>
        <taxon>Nephilidae</taxon>
        <taxon>Trichonephila</taxon>
        <taxon>Trichonephila inaurata</taxon>
    </lineage>
</organism>
<gene>
    <name evidence="1" type="ORF">TNIN_417301</name>
</gene>
<evidence type="ECO:0000313" key="1">
    <source>
        <dbReference type="EMBL" id="GFY50235.1"/>
    </source>
</evidence>
<dbReference type="Proteomes" id="UP000886998">
    <property type="component" value="Unassembled WGS sequence"/>
</dbReference>
<evidence type="ECO:0000313" key="2">
    <source>
        <dbReference type="Proteomes" id="UP000886998"/>
    </source>
</evidence>
<dbReference type="AlphaFoldDB" id="A0A8X7C013"/>